<organism evidence="2 3">
    <name type="scientific">Sphingobacterium spiritivorum</name>
    <name type="common">Flavobacterium spiritivorum</name>
    <dbReference type="NCBI Taxonomy" id="258"/>
    <lineage>
        <taxon>Bacteria</taxon>
        <taxon>Pseudomonadati</taxon>
        <taxon>Bacteroidota</taxon>
        <taxon>Sphingobacteriia</taxon>
        <taxon>Sphingobacteriales</taxon>
        <taxon>Sphingobacteriaceae</taxon>
        <taxon>Sphingobacterium</taxon>
    </lineage>
</organism>
<reference evidence="2 3" key="1">
    <citation type="submission" date="2018-06" db="EMBL/GenBank/DDBJ databases">
        <authorList>
            <consortium name="Pathogen Informatics"/>
            <person name="Doyle S."/>
        </authorList>
    </citation>
    <scope>NUCLEOTIDE SEQUENCE [LARGE SCALE GENOMIC DNA]</scope>
    <source>
        <strain evidence="2 3">NCTC11388</strain>
    </source>
</reference>
<gene>
    <name evidence="2" type="ORF">NCTC11388_03394</name>
</gene>
<feature type="transmembrane region" description="Helical" evidence="1">
    <location>
        <begin position="218"/>
        <end position="244"/>
    </location>
</feature>
<dbReference type="Proteomes" id="UP000254893">
    <property type="component" value="Unassembled WGS sequence"/>
</dbReference>
<evidence type="ECO:0000256" key="1">
    <source>
        <dbReference type="SAM" id="Phobius"/>
    </source>
</evidence>
<keyword evidence="1" id="KW-1133">Transmembrane helix</keyword>
<feature type="transmembrane region" description="Helical" evidence="1">
    <location>
        <begin position="30"/>
        <end position="53"/>
    </location>
</feature>
<evidence type="ECO:0008006" key="4">
    <source>
        <dbReference type="Google" id="ProtNLM"/>
    </source>
</evidence>
<evidence type="ECO:0000313" key="3">
    <source>
        <dbReference type="Proteomes" id="UP000254893"/>
    </source>
</evidence>
<protein>
    <recommendedName>
        <fullName evidence="4">Beta-carotene 15,15'-monooxygenase</fullName>
    </recommendedName>
</protein>
<feature type="transmembrane region" description="Helical" evidence="1">
    <location>
        <begin position="106"/>
        <end position="135"/>
    </location>
</feature>
<feature type="transmembrane region" description="Helical" evidence="1">
    <location>
        <begin position="192"/>
        <end position="212"/>
    </location>
</feature>
<dbReference type="EMBL" id="UGYW01000002">
    <property type="protein sequence ID" value="SUJ23981.1"/>
    <property type="molecule type" value="Genomic_DNA"/>
</dbReference>
<accession>A0A380CM56</accession>
<feature type="transmembrane region" description="Helical" evidence="1">
    <location>
        <begin position="147"/>
        <end position="171"/>
    </location>
</feature>
<keyword evidence="1" id="KW-0812">Transmembrane</keyword>
<name>A0A380CM56_SPHSI</name>
<keyword evidence="1" id="KW-0472">Membrane</keyword>
<dbReference type="AlphaFoldDB" id="A0A380CM56"/>
<feature type="transmembrane region" description="Helical" evidence="1">
    <location>
        <begin position="59"/>
        <end position="85"/>
    </location>
</feature>
<proteinExistence type="predicted"/>
<sequence>MSSMIQYLKESTFAVNEVFAKSVNILKNHYFSVAGLCFLLFVTSNLSSMLASYMSEFNIFLSGFMALVFMIFYFGVNLTLFKYIMEIIDKEDGAKLSVSIPSTKELLYFFTAMLIILGVSMVILLIISVVCWPLIYIKKEVSTMASVSLIVSAILTFLFIIRVAFYPFFIMDKHASSFRAIRLSFALTKGNVTKLLLILFCFATLHILQVYFNFAGYTFFSIFLSIINSFLVVPLSSIVITVAYRNMMTAYAGGENPEILKNII</sequence>
<evidence type="ECO:0000313" key="2">
    <source>
        <dbReference type="EMBL" id="SUJ23981.1"/>
    </source>
</evidence>